<proteinExistence type="inferred from homology"/>
<evidence type="ECO:0000256" key="5">
    <source>
        <dbReference type="ARBA" id="ARBA00022618"/>
    </source>
</evidence>
<dbReference type="InterPro" id="IPR005762">
    <property type="entry name" value="MurD"/>
</dbReference>
<dbReference type="SUPFAM" id="SSF53244">
    <property type="entry name" value="MurD-like peptide ligases, peptide-binding domain"/>
    <property type="match status" value="1"/>
</dbReference>
<feature type="domain" description="Mur ligase central" evidence="12">
    <location>
        <begin position="112"/>
        <end position="293"/>
    </location>
</feature>
<evidence type="ECO:0000259" key="11">
    <source>
        <dbReference type="Pfam" id="PF02875"/>
    </source>
</evidence>
<protein>
    <recommendedName>
        <fullName evidence="9 10">UDP-N-acetylmuramoylalanine--D-glutamate ligase</fullName>
        <ecNumber evidence="9 10">6.3.2.9</ecNumber>
    </recommendedName>
    <alternativeName>
        <fullName evidence="9">D-glutamic acid-adding enzyme</fullName>
    </alternativeName>
    <alternativeName>
        <fullName evidence="9">UDP-N-acetylmuramoyl-L-alanyl-D-glutamate synthetase</fullName>
    </alternativeName>
</protein>
<name>A0A1W1YHG5_9BACT</name>
<evidence type="ECO:0000313" key="13">
    <source>
        <dbReference type="EMBL" id="SMC35583.1"/>
    </source>
</evidence>
<dbReference type="Pfam" id="PF21799">
    <property type="entry name" value="MurD-like_N"/>
    <property type="match status" value="1"/>
</dbReference>
<dbReference type="InterPro" id="IPR013221">
    <property type="entry name" value="Mur_ligase_cen"/>
</dbReference>
<dbReference type="Gene3D" id="3.40.50.720">
    <property type="entry name" value="NAD(P)-binding Rossmann-like Domain"/>
    <property type="match status" value="1"/>
</dbReference>
<dbReference type="EMBL" id="FWXY01000001">
    <property type="protein sequence ID" value="SMC35583.1"/>
    <property type="molecule type" value="Genomic_DNA"/>
</dbReference>
<dbReference type="InterPro" id="IPR004101">
    <property type="entry name" value="Mur_ligase_C"/>
</dbReference>
<evidence type="ECO:0000256" key="6">
    <source>
        <dbReference type="ARBA" id="ARBA00022741"/>
    </source>
</evidence>
<dbReference type="InterPro" id="IPR018109">
    <property type="entry name" value="Folylpolyglutamate_synth_CS"/>
</dbReference>
<dbReference type="InterPro" id="IPR036615">
    <property type="entry name" value="Mur_ligase_C_dom_sf"/>
</dbReference>
<dbReference type="STRING" id="1121400.SAMN02746065_10119"/>
<dbReference type="UniPathway" id="UPA00219"/>
<comment type="function">
    <text evidence="9 10">Cell wall formation. Catalyzes the addition of glutamate to the nucleotide precursor UDP-N-acetylmuramoyl-L-alanine (UMA).</text>
</comment>
<sequence length="452" mass="49301">MTHMSHPYILVVGLGKSGIAMARFLKKRGNSVVITDSDPNMKKKAKALEKMGITTEIGPHNATTFDRARMIIASPGIPLDMPHLKRAAQRKIPIRGELDVAAEQIKVPVVAVTGTNGKTTVTTLIDLLLKSSHTAVFTGGNIGVPLTRYFDEDVPATVVVAEVSSFQLDTAMAFKPHVAVLLNITPDHMDRYSSFAAYAGSKWSIFAHQDKNDVAILGSSLSTYKKEIQALKATPFFIRPAHETPPENGAHIQEKSIRFYTRGKQMAGKLLISKIRIKGKHNLENIAASALAALCMGTPMADIEQIVYHFPGLEHRMEFSGYVNGIPYYNDSKATNPDAVIKAVSCFKNLILIMGGKEKNTDFSSLKSSVTSRVKHLILMGEAANNIQKALRGSCDITQVGTMASAVALARTLARKNDTVMLSPACASFDMYSSYGHRGDDFKHQIKQLTMP</sequence>
<dbReference type="Gene3D" id="3.90.190.20">
    <property type="entry name" value="Mur ligase, C-terminal domain"/>
    <property type="match status" value="1"/>
</dbReference>
<dbReference type="HAMAP" id="MF_00639">
    <property type="entry name" value="MurD"/>
    <property type="match status" value="1"/>
</dbReference>
<keyword evidence="9 10" id="KW-0961">Cell wall biogenesis/degradation</keyword>
<dbReference type="GO" id="GO:0005524">
    <property type="term" value="F:ATP binding"/>
    <property type="evidence" value="ECO:0007669"/>
    <property type="project" value="UniProtKB-UniRule"/>
</dbReference>
<dbReference type="GO" id="GO:0051301">
    <property type="term" value="P:cell division"/>
    <property type="evidence" value="ECO:0007669"/>
    <property type="project" value="UniProtKB-KW"/>
</dbReference>
<keyword evidence="3 9" id="KW-0963">Cytoplasm</keyword>
<dbReference type="Gene3D" id="3.40.1190.10">
    <property type="entry name" value="Mur-like, catalytic domain"/>
    <property type="match status" value="1"/>
</dbReference>
<keyword evidence="5 9" id="KW-0132">Cell division</keyword>
<evidence type="ECO:0000256" key="3">
    <source>
        <dbReference type="ARBA" id="ARBA00022490"/>
    </source>
</evidence>
<dbReference type="Pfam" id="PF08245">
    <property type="entry name" value="Mur_ligase_M"/>
    <property type="match status" value="1"/>
</dbReference>
<organism evidence="13 14">
    <name type="scientific">Desulfocicer vacuolatum DSM 3385</name>
    <dbReference type="NCBI Taxonomy" id="1121400"/>
    <lineage>
        <taxon>Bacteria</taxon>
        <taxon>Pseudomonadati</taxon>
        <taxon>Thermodesulfobacteriota</taxon>
        <taxon>Desulfobacteria</taxon>
        <taxon>Desulfobacterales</taxon>
        <taxon>Desulfobacteraceae</taxon>
        <taxon>Desulfocicer</taxon>
    </lineage>
</organism>
<keyword evidence="9 10" id="KW-0133">Cell shape</keyword>
<dbReference type="SUPFAM" id="SSF51984">
    <property type="entry name" value="MurCD N-terminal domain"/>
    <property type="match status" value="1"/>
</dbReference>
<dbReference type="GO" id="GO:0008360">
    <property type="term" value="P:regulation of cell shape"/>
    <property type="evidence" value="ECO:0007669"/>
    <property type="project" value="UniProtKB-KW"/>
</dbReference>
<evidence type="ECO:0000256" key="1">
    <source>
        <dbReference type="ARBA" id="ARBA00004496"/>
    </source>
</evidence>
<feature type="domain" description="Mur ligase C-terminal" evidence="11">
    <location>
        <begin position="315"/>
        <end position="426"/>
    </location>
</feature>
<accession>A0A1W1YHG5</accession>
<reference evidence="13 14" key="1">
    <citation type="submission" date="2017-04" db="EMBL/GenBank/DDBJ databases">
        <authorList>
            <person name="Afonso C.L."/>
            <person name="Miller P.J."/>
            <person name="Scott M.A."/>
            <person name="Spackman E."/>
            <person name="Goraichik I."/>
            <person name="Dimitrov K.M."/>
            <person name="Suarez D.L."/>
            <person name="Swayne D.E."/>
        </authorList>
    </citation>
    <scope>NUCLEOTIDE SEQUENCE [LARGE SCALE GENOMIC DNA]</scope>
    <source>
        <strain evidence="13 14">DSM 3385</strain>
    </source>
</reference>
<dbReference type="GO" id="GO:0004326">
    <property type="term" value="F:tetrahydrofolylpolyglutamate synthase activity"/>
    <property type="evidence" value="ECO:0007669"/>
    <property type="project" value="InterPro"/>
</dbReference>
<evidence type="ECO:0000256" key="8">
    <source>
        <dbReference type="ARBA" id="ARBA00023306"/>
    </source>
</evidence>
<dbReference type="InterPro" id="IPR036565">
    <property type="entry name" value="Mur-like_cat_sf"/>
</dbReference>
<comment type="pathway">
    <text evidence="2 9 10">Cell wall biogenesis; peptidoglycan biosynthesis.</text>
</comment>
<dbReference type="GO" id="GO:0005737">
    <property type="term" value="C:cytoplasm"/>
    <property type="evidence" value="ECO:0007669"/>
    <property type="project" value="UniProtKB-SubCell"/>
</dbReference>
<dbReference type="GO" id="GO:0071555">
    <property type="term" value="P:cell wall organization"/>
    <property type="evidence" value="ECO:0007669"/>
    <property type="project" value="UniProtKB-KW"/>
</dbReference>
<dbReference type="EC" id="6.3.2.9" evidence="9 10"/>
<dbReference type="PANTHER" id="PTHR43692:SF1">
    <property type="entry name" value="UDP-N-ACETYLMURAMOYLALANINE--D-GLUTAMATE LIGASE"/>
    <property type="match status" value="1"/>
</dbReference>
<dbReference type="OrthoDB" id="9809796at2"/>
<keyword evidence="8 9" id="KW-0131">Cell cycle</keyword>
<dbReference type="AlphaFoldDB" id="A0A1W1YHG5"/>
<evidence type="ECO:0000256" key="7">
    <source>
        <dbReference type="ARBA" id="ARBA00022840"/>
    </source>
</evidence>
<dbReference type="Proteomes" id="UP000192418">
    <property type="component" value="Unassembled WGS sequence"/>
</dbReference>
<dbReference type="PANTHER" id="PTHR43692">
    <property type="entry name" value="UDP-N-ACETYLMURAMOYLALANINE--D-GLUTAMATE LIGASE"/>
    <property type="match status" value="1"/>
</dbReference>
<evidence type="ECO:0000256" key="10">
    <source>
        <dbReference type="RuleBase" id="RU003664"/>
    </source>
</evidence>
<keyword evidence="7 9" id="KW-0067">ATP-binding</keyword>
<dbReference type="PROSITE" id="PS01011">
    <property type="entry name" value="FOLYLPOLYGLU_SYNT_1"/>
    <property type="match status" value="1"/>
</dbReference>
<evidence type="ECO:0000256" key="2">
    <source>
        <dbReference type="ARBA" id="ARBA00004752"/>
    </source>
</evidence>
<evidence type="ECO:0000259" key="12">
    <source>
        <dbReference type="Pfam" id="PF08245"/>
    </source>
</evidence>
<dbReference type="GO" id="GO:0008764">
    <property type="term" value="F:UDP-N-acetylmuramoylalanine-D-glutamate ligase activity"/>
    <property type="evidence" value="ECO:0007669"/>
    <property type="project" value="UniProtKB-UniRule"/>
</dbReference>
<comment type="similarity">
    <text evidence="9">Belongs to the MurCDEF family.</text>
</comment>
<dbReference type="SUPFAM" id="SSF53623">
    <property type="entry name" value="MurD-like peptide ligases, catalytic domain"/>
    <property type="match status" value="1"/>
</dbReference>
<dbReference type="NCBIfam" id="TIGR01087">
    <property type="entry name" value="murD"/>
    <property type="match status" value="1"/>
</dbReference>
<comment type="catalytic activity">
    <reaction evidence="9 10">
        <text>UDP-N-acetyl-alpha-D-muramoyl-L-alanine + D-glutamate + ATP = UDP-N-acetyl-alpha-D-muramoyl-L-alanyl-D-glutamate + ADP + phosphate + H(+)</text>
        <dbReference type="Rhea" id="RHEA:16429"/>
        <dbReference type="ChEBI" id="CHEBI:15378"/>
        <dbReference type="ChEBI" id="CHEBI:29986"/>
        <dbReference type="ChEBI" id="CHEBI:30616"/>
        <dbReference type="ChEBI" id="CHEBI:43474"/>
        <dbReference type="ChEBI" id="CHEBI:83898"/>
        <dbReference type="ChEBI" id="CHEBI:83900"/>
        <dbReference type="ChEBI" id="CHEBI:456216"/>
        <dbReference type="EC" id="6.3.2.9"/>
    </reaction>
</comment>
<dbReference type="GO" id="GO:0009252">
    <property type="term" value="P:peptidoglycan biosynthetic process"/>
    <property type="evidence" value="ECO:0007669"/>
    <property type="project" value="UniProtKB-UniRule"/>
</dbReference>
<feature type="binding site" evidence="9">
    <location>
        <begin position="114"/>
        <end position="120"/>
    </location>
    <ligand>
        <name>ATP</name>
        <dbReference type="ChEBI" id="CHEBI:30616"/>
    </ligand>
</feature>
<comment type="subcellular location">
    <subcellularLocation>
        <location evidence="1 9 10">Cytoplasm</location>
    </subcellularLocation>
</comment>
<evidence type="ECO:0000313" key="14">
    <source>
        <dbReference type="Proteomes" id="UP000192418"/>
    </source>
</evidence>
<dbReference type="Pfam" id="PF02875">
    <property type="entry name" value="Mur_ligase_C"/>
    <property type="match status" value="1"/>
</dbReference>
<keyword evidence="6 9" id="KW-0547">Nucleotide-binding</keyword>
<evidence type="ECO:0000256" key="4">
    <source>
        <dbReference type="ARBA" id="ARBA00022598"/>
    </source>
</evidence>
<evidence type="ECO:0000256" key="9">
    <source>
        <dbReference type="HAMAP-Rule" id="MF_00639"/>
    </source>
</evidence>
<keyword evidence="9 10" id="KW-0573">Peptidoglycan synthesis</keyword>
<keyword evidence="14" id="KW-1185">Reference proteome</keyword>
<keyword evidence="4 9" id="KW-0436">Ligase</keyword>
<gene>
    <name evidence="9" type="primary">murD</name>
    <name evidence="13" type="ORF">SAMN02746065_10119</name>
</gene>